<dbReference type="CDD" id="cd06257">
    <property type="entry name" value="DnaJ"/>
    <property type="match status" value="1"/>
</dbReference>
<dbReference type="Gene3D" id="1.10.287.110">
    <property type="entry name" value="DnaJ domain"/>
    <property type="match status" value="1"/>
</dbReference>
<evidence type="ECO:0000256" key="1">
    <source>
        <dbReference type="ARBA" id="ARBA00023186"/>
    </source>
</evidence>
<dbReference type="InterPro" id="IPR001623">
    <property type="entry name" value="DnaJ_domain"/>
</dbReference>
<feature type="domain" description="J" evidence="3">
    <location>
        <begin position="1"/>
        <end position="39"/>
    </location>
</feature>
<dbReference type="PRINTS" id="PR00625">
    <property type="entry name" value="JDOMAIN"/>
</dbReference>
<name>A0A4P9W1F2_9FUNG</name>
<dbReference type="Proteomes" id="UP000269721">
    <property type="component" value="Unassembled WGS sequence"/>
</dbReference>
<evidence type="ECO:0000256" key="2">
    <source>
        <dbReference type="SAM" id="MobiDB-lite"/>
    </source>
</evidence>
<dbReference type="AlphaFoldDB" id="A0A4P9W1F2"/>
<dbReference type="GO" id="GO:0006413">
    <property type="term" value="P:translational initiation"/>
    <property type="evidence" value="ECO:0007669"/>
    <property type="project" value="TreeGrafter"/>
</dbReference>
<dbReference type="Pfam" id="PF00226">
    <property type="entry name" value="DnaJ"/>
    <property type="match status" value="1"/>
</dbReference>
<keyword evidence="1" id="KW-0143">Chaperone</keyword>
<dbReference type="OrthoDB" id="10250354at2759"/>
<reference evidence="5" key="1">
    <citation type="journal article" date="2018" name="Nat. Microbiol.">
        <title>Leveraging single-cell genomics to expand the fungal tree of life.</title>
        <authorList>
            <person name="Ahrendt S.R."/>
            <person name="Quandt C.A."/>
            <person name="Ciobanu D."/>
            <person name="Clum A."/>
            <person name="Salamov A."/>
            <person name="Andreopoulos B."/>
            <person name="Cheng J.F."/>
            <person name="Woyke T."/>
            <person name="Pelin A."/>
            <person name="Henrissat B."/>
            <person name="Reynolds N.K."/>
            <person name="Benny G.L."/>
            <person name="Smith M.E."/>
            <person name="James T.Y."/>
            <person name="Grigoriev I.V."/>
        </authorList>
    </citation>
    <scope>NUCLEOTIDE SEQUENCE [LARGE SCALE GENOMIC DNA]</scope>
</reference>
<dbReference type="SUPFAM" id="SSF46565">
    <property type="entry name" value="Chaperone J-domain"/>
    <property type="match status" value="1"/>
</dbReference>
<proteinExistence type="predicted"/>
<feature type="region of interest" description="Disordered" evidence="2">
    <location>
        <begin position="39"/>
        <end position="58"/>
    </location>
</feature>
<keyword evidence="5" id="KW-1185">Reference proteome</keyword>
<protein>
    <recommendedName>
        <fullName evidence="3">J domain-containing protein</fullName>
    </recommendedName>
</protein>
<evidence type="ECO:0000313" key="4">
    <source>
        <dbReference type="EMBL" id="RKO86011.1"/>
    </source>
</evidence>
<dbReference type="InterPro" id="IPR018253">
    <property type="entry name" value="DnaJ_domain_CS"/>
</dbReference>
<dbReference type="PANTHER" id="PTHR24078">
    <property type="entry name" value="DNAJ HOMOLOG SUBFAMILY C MEMBER"/>
    <property type="match status" value="1"/>
</dbReference>
<evidence type="ECO:0000259" key="3">
    <source>
        <dbReference type="PROSITE" id="PS50076"/>
    </source>
</evidence>
<dbReference type="PROSITE" id="PS00636">
    <property type="entry name" value="DNAJ_1"/>
    <property type="match status" value="1"/>
</dbReference>
<organism evidence="4 5">
    <name type="scientific">Blyttiomyces helicus</name>
    <dbReference type="NCBI Taxonomy" id="388810"/>
    <lineage>
        <taxon>Eukaryota</taxon>
        <taxon>Fungi</taxon>
        <taxon>Fungi incertae sedis</taxon>
        <taxon>Chytridiomycota</taxon>
        <taxon>Chytridiomycota incertae sedis</taxon>
        <taxon>Chytridiomycetes</taxon>
        <taxon>Chytridiomycetes incertae sedis</taxon>
        <taxon>Blyttiomyces</taxon>
    </lineage>
</organism>
<dbReference type="PROSITE" id="PS50076">
    <property type="entry name" value="DNAJ_2"/>
    <property type="match status" value="1"/>
</dbReference>
<dbReference type="InterPro" id="IPR051339">
    <property type="entry name" value="DnaJ_subfamily_B"/>
</dbReference>
<gene>
    <name evidence="4" type="ORF">BDK51DRAFT_31998</name>
</gene>
<dbReference type="GO" id="GO:0051087">
    <property type="term" value="F:protein-folding chaperone binding"/>
    <property type="evidence" value="ECO:0007669"/>
    <property type="project" value="TreeGrafter"/>
</dbReference>
<dbReference type="Gene3D" id="2.60.260.20">
    <property type="entry name" value="Urease metallochaperone UreE, N-terminal domain"/>
    <property type="match status" value="1"/>
</dbReference>
<accession>A0A4P9W1F2</accession>
<dbReference type="InterPro" id="IPR008971">
    <property type="entry name" value="HSP40/DnaJ_pept-bd"/>
</dbReference>
<dbReference type="InterPro" id="IPR036869">
    <property type="entry name" value="J_dom_sf"/>
</dbReference>
<sequence length="216" mass="23928">MTNHNPDSKEESEKRFKQVSEAYEVLSDQDQRTIYDQYGEDGLKGVPPPAARVAYPTASQQRDVKLLSGRRRGRVYTPSSPEDISKAFFSGRLGGKSGGMSDDDDRTGGFLGFGGFGGRGETRSGWTWRESEVVFNIFFSAAPFAPQSVTRWLPVTLEDRSTGTTKRLKVTRRRQNGASAKKILTINVTPVWNAGIKIRFAGEGYELTSDCAQETE</sequence>
<dbReference type="GO" id="GO:0051082">
    <property type="term" value="F:unfolded protein binding"/>
    <property type="evidence" value="ECO:0007669"/>
    <property type="project" value="InterPro"/>
</dbReference>
<dbReference type="EMBL" id="KZ998553">
    <property type="protein sequence ID" value="RKO86011.1"/>
    <property type="molecule type" value="Genomic_DNA"/>
</dbReference>
<dbReference type="PANTHER" id="PTHR24078:SF553">
    <property type="entry name" value="DNAJ HOMOLOG SUBFAMILY B MEMBER 5"/>
    <property type="match status" value="1"/>
</dbReference>
<dbReference type="SUPFAM" id="SSF49493">
    <property type="entry name" value="HSP40/DnaJ peptide-binding domain"/>
    <property type="match status" value="1"/>
</dbReference>
<dbReference type="GO" id="GO:0006457">
    <property type="term" value="P:protein folding"/>
    <property type="evidence" value="ECO:0007669"/>
    <property type="project" value="InterPro"/>
</dbReference>
<evidence type="ECO:0000313" key="5">
    <source>
        <dbReference type="Proteomes" id="UP000269721"/>
    </source>
</evidence>
<dbReference type="GO" id="GO:0005829">
    <property type="term" value="C:cytosol"/>
    <property type="evidence" value="ECO:0007669"/>
    <property type="project" value="TreeGrafter"/>
</dbReference>